<feature type="transmembrane region" description="Helical" evidence="2">
    <location>
        <begin position="28"/>
        <end position="52"/>
    </location>
</feature>
<dbReference type="AlphaFoldDB" id="A0A7I7JW09"/>
<evidence type="ECO:0000313" key="3">
    <source>
        <dbReference type="EMBL" id="BBX15444.1"/>
    </source>
</evidence>
<dbReference type="Proteomes" id="UP000467006">
    <property type="component" value="Chromosome"/>
</dbReference>
<protein>
    <submittedName>
        <fullName evidence="3">Uncharacterized protein</fullName>
    </submittedName>
</protein>
<evidence type="ECO:0000256" key="2">
    <source>
        <dbReference type="SAM" id="Phobius"/>
    </source>
</evidence>
<keyword evidence="2" id="KW-0812">Transmembrane</keyword>
<dbReference type="OrthoDB" id="4620851at2"/>
<keyword evidence="2" id="KW-0472">Membrane</keyword>
<feature type="region of interest" description="Disordered" evidence="1">
    <location>
        <begin position="1"/>
        <end position="21"/>
    </location>
</feature>
<dbReference type="EMBL" id="AP022563">
    <property type="protein sequence ID" value="BBX15444.1"/>
    <property type="molecule type" value="Genomic_DNA"/>
</dbReference>
<feature type="compositionally biased region" description="Pro residues" evidence="1">
    <location>
        <begin position="8"/>
        <end position="17"/>
    </location>
</feature>
<accession>A0A7I7JW09</accession>
<gene>
    <name evidence="3" type="ORF">MDUV_03040</name>
</gene>
<name>A0A7I7JW09_9MYCO</name>
<keyword evidence="4" id="KW-1185">Reference proteome</keyword>
<reference evidence="3 4" key="1">
    <citation type="journal article" date="2019" name="Emerg. Microbes Infect.">
        <title>Comprehensive subspecies identification of 175 nontuberculous mycobacteria species based on 7547 genomic profiles.</title>
        <authorList>
            <person name="Matsumoto Y."/>
            <person name="Kinjo T."/>
            <person name="Motooka D."/>
            <person name="Nabeya D."/>
            <person name="Jung N."/>
            <person name="Uechi K."/>
            <person name="Horii T."/>
            <person name="Iida T."/>
            <person name="Fujita J."/>
            <person name="Nakamura S."/>
        </authorList>
    </citation>
    <scope>NUCLEOTIDE SEQUENCE [LARGE SCALE GENOMIC DNA]</scope>
    <source>
        <strain evidence="3 4">JCM 6396</strain>
    </source>
</reference>
<proteinExistence type="predicted"/>
<dbReference type="RefSeq" id="WP_098004759.1">
    <property type="nucleotide sequence ID" value="NZ_AP022563.1"/>
</dbReference>
<sequence length="294" mass="30934">MTNTITTSPPPASPPPELSSGARTTVRVGLVVAAAVLLVGVLVALAGVAFGISRFRVVAESSALPDTLRTLEIDIDSAPAAVRIRSDRSVDEPRVDMRMIDSSRSDARPLSVSADGTSARVSVDPVSSELLRRARAGEITIVVPDEMARRLTVTVRQEMGAVFADADLDQLTAHVREGAVVLGGSARRIDIDNDNGEVVSRRPISVTESFRAATATGDIDVEFTDVPETVDVETRTGDIDLTVPLPGPFLVNATTGDERGATVVKVPQTRDAGEATAVITARSDTGDVVVDDRN</sequence>
<organism evidence="3 4">
    <name type="scientific">Mycolicibacterium duvalii</name>
    <dbReference type="NCBI Taxonomy" id="39688"/>
    <lineage>
        <taxon>Bacteria</taxon>
        <taxon>Bacillati</taxon>
        <taxon>Actinomycetota</taxon>
        <taxon>Actinomycetes</taxon>
        <taxon>Mycobacteriales</taxon>
        <taxon>Mycobacteriaceae</taxon>
        <taxon>Mycolicibacterium</taxon>
    </lineage>
</organism>
<keyword evidence="2" id="KW-1133">Transmembrane helix</keyword>
<dbReference type="KEGG" id="mdu:MDUV_03040"/>
<evidence type="ECO:0000313" key="4">
    <source>
        <dbReference type="Proteomes" id="UP000467006"/>
    </source>
</evidence>
<evidence type="ECO:0000256" key="1">
    <source>
        <dbReference type="SAM" id="MobiDB-lite"/>
    </source>
</evidence>